<dbReference type="GO" id="GO:0003841">
    <property type="term" value="F:1-acylglycerol-3-phosphate O-acyltransferase activity"/>
    <property type="evidence" value="ECO:0007669"/>
    <property type="project" value="UniProtKB-UniRule"/>
</dbReference>
<dbReference type="EC" id="2.3.1.51" evidence="4"/>
<feature type="domain" description="Phospholipid/glycerol acyltransferase" evidence="5">
    <location>
        <begin position="69"/>
        <end position="184"/>
    </location>
</feature>
<dbReference type="AlphaFoldDB" id="A0A6P1TKC7"/>
<comment type="domain">
    <text evidence="4">The HXXXXD motif is essential for acyltransferase activity and may constitute the binding site for the phosphate moiety of the glycerol-3-phosphate.</text>
</comment>
<keyword evidence="3 4" id="KW-0012">Acyltransferase</keyword>
<organism evidence="6 7">
    <name type="scientific">Anaerocolumna sedimenticola</name>
    <dbReference type="NCBI Taxonomy" id="2696063"/>
    <lineage>
        <taxon>Bacteria</taxon>
        <taxon>Bacillati</taxon>
        <taxon>Bacillota</taxon>
        <taxon>Clostridia</taxon>
        <taxon>Lachnospirales</taxon>
        <taxon>Lachnospiraceae</taxon>
        <taxon>Anaerocolumna</taxon>
    </lineage>
</organism>
<sequence length="237" mass="27942">MERIILMVIRCFFQLPYWLYKIFSYCNIDKYDEPTRYAMLHRLTTVANRKGRVKIMCYGLSNLPKENGYIMYSNHQGMFDALILLETHEKPFATVSKREVENIFFLKQIFHILQSKFIDREDVRQSMKIMMEVTKEVKEGRNYLIFPEGTRSRNKNQIQEFKGGSFKCAMNAKCPIVPVAIIDSYKAFDTHSVSKLTVQIHYLEPLYYEDYQGMKSGEIADIVSSRIKNIIEEYETA</sequence>
<keyword evidence="4" id="KW-0444">Lipid biosynthesis</keyword>
<dbReference type="NCBIfam" id="TIGR00530">
    <property type="entry name" value="AGP_acyltrn"/>
    <property type="match status" value="1"/>
</dbReference>
<gene>
    <name evidence="6" type="ORF">Ana3638_07085</name>
</gene>
<dbReference type="GO" id="GO:0016020">
    <property type="term" value="C:membrane"/>
    <property type="evidence" value="ECO:0007669"/>
    <property type="project" value="InterPro"/>
</dbReference>
<comment type="catalytic activity">
    <reaction evidence="4">
        <text>a 1-acyl-sn-glycero-3-phosphate + an acyl-CoA = a 1,2-diacyl-sn-glycero-3-phosphate + CoA</text>
        <dbReference type="Rhea" id="RHEA:19709"/>
        <dbReference type="ChEBI" id="CHEBI:57287"/>
        <dbReference type="ChEBI" id="CHEBI:57970"/>
        <dbReference type="ChEBI" id="CHEBI:58342"/>
        <dbReference type="ChEBI" id="CHEBI:58608"/>
        <dbReference type="EC" id="2.3.1.51"/>
    </reaction>
</comment>
<evidence type="ECO:0000313" key="7">
    <source>
        <dbReference type="Proteomes" id="UP000464314"/>
    </source>
</evidence>
<evidence type="ECO:0000313" key="6">
    <source>
        <dbReference type="EMBL" id="QHQ60562.1"/>
    </source>
</evidence>
<dbReference type="PANTHER" id="PTHR10434">
    <property type="entry name" value="1-ACYL-SN-GLYCEROL-3-PHOSPHATE ACYLTRANSFERASE"/>
    <property type="match status" value="1"/>
</dbReference>
<proteinExistence type="inferred from homology"/>
<dbReference type="InterPro" id="IPR004552">
    <property type="entry name" value="AGP_acyltrans"/>
</dbReference>
<reference evidence="6 7" key="1">
    <citation type="submission" date="2020-01" db="EMBL/GenBank/DDBJ databases">
        <title>Genome analysis of Anaerocolumna sp. CBA3638.</title>
        <authorList>
            <person name="Kim J."/>
            <person name="Roh S.W."/>
        </authorList>
    </citation>
    <scope>NUCLEOTIDE SEQUENCE [LARGE SCALE GENOMIC DNA]</scope>
    <source>
        <strain evidence="6 7">CBA3638</strain>
    </source>
</reference>
<comment type="similarity">
    <text evidence="1 4">Belongs to the 1-acyl-sn-glycerol-3-phosphate acyltransferase family.</text>
</comment>
<keyword evidence="7" id="KW-1185">Reference proteome</keyword>
<keyword evidence="2 4" id="KW-0808">Transferase</keyword>
<dbReference type="InterPro" id="IPR002123">
    <property type="entry name" value="Plipid/glycerol_acylTrfase"/>
</dbReference>
<keyword evidence="4" id="KW-0594">Phospholipid biosynthesis</keyword>
<evidence type="ECO:0000259" key="5">
    <source>
        <dbReference type="SMART" id="SM00563"/>
    </source>
</evidence>
<dbReference type="KEGG" id="anr:Ana3638_07085"/>
<dbReference type="PANTHER" id="PTHR10434:SF11">
    <property type="entry name" value="1-ACYL-SN-GLYCEROL-3-PHOSPHATE ACYLTRANSFERASE"/>
    <property type="match status" value="1"/>
</dbReference>
<evidence type="ECO:0000256" key="4">
    <source>
        <dbReference type="RuleBase" id="RU361267"/>
    </source>
</evidence>
<dbReference type="EMBL" id="CP048000">
    <property type="protein sequence ID" value="QHQ60562.1"/>
    <property type="molecule type" value="Genomic_DNA"/>
</dbReference>
<dbReference type="RefSeq" id="WP_161837398.1">
    <property type="nucleotide sequence ID" value="NZ_CP048000.1"/>
</dbReference>
<name>A0A6P1TKC7_9FIRM</name>
<dbReference type="SUPFAM" id="SSF69593">
    <property type="entry name" value="Glycerol-3-phosphate (1)-acyltransferase"/>
    <property type="match status" value="1"/>
</dbReference>
<protein>
    <recommendedName>
        <fullName evidence="4">1-acyl-sn-glycerol-3-phosphate acyltransferase</fullName>
        <ecNumber evidence="4">2.3.1.51</ecNumber>
    </recommendedName>
</protein>
<evidence type="ECO:0000256" key="3">
    <source>
        <dbReference type="ARBA" id="ARBA00023315"/>
    </source>
</evidence>
<dbReference type="Proteomes" id="UP000464314">
    <property type="component" value="Chromosome"/>
</dbReference>
<accession>A0A6P1TKC7</accession>
<keyword evidence="4" id="KW-1208">Phospholipid metabolism</keyword>
<dbReference type="Pfam" id="PF01553">
    <property type="entry name" value="Acyltransferase"/>
    <property type="match status" value="1"/>
</dbReference>
<evidence type="ECO:0000256" key="1">
    <source>
        <dbReference type="ARBA" id="ARBA00008655"/>
    </source>
</evidence>
<keyword evidence="4" id="KW-0443">Lipid metabolism</keyword>
<evidence type="ECO:0000256" key="2">
    <source>
        <dbReference type="ARBA" id="ARBA00022679"/>
    </source>
</evidence>
<dbReference type="GO" id="GO:0006654">
    <property type="term" value="P:phosphatidic acid biosynthetic process"/>
    <property type="evidence" value="ECO:0007669"/>
    <property type="project" value="TreeGrafter"/>
</dbReference>
<dbReference type="SMART" id="SM00563">
    <property type="entry name" value="PlsC"/>
    <property type="match status" value="1"/>
</dbReference>
<dbReference type="CDD" id="cd07989">
    <property type="entry name" value="LPLAT_AGPAT-like"/>
    <property type="match status" value="1"/>
</dbReference>